<sequence>MKPFVSTLVSLSQMFASAVMIVVGTFGLYINMHDYTLLTFNILFLMLSIYLFLRPLPIDDLSKTTERSSGLRKR</sequence>
<dbReference type="AlphaFoldDB" id="I3CHZ8"/>
<name>I3CHZ8_9GAMM</name>
<accession>I3CHZ8</accession>
<feature type="transmembrane region" description="Helical" evidence="1">
    <location>
        <begin position="35"/>
        <end position="53"/>
    </location>
</feature>
<dbReference type="RefSeq" id="WP_002690254.1">
    <property type="nucleotide sequence ID" value="NZ_JH600070.1"/>
</dbReference>
<organism evidence="2 3">
    <name type="scientific">Beggiatoa alba B18LD</name>
    <dbReference type="NCBI Taxonomy" id="395493"/>
    <lineage>
        <taxon>Bacteria</taxon>
        <taxon>Pseudomonadati</taxon>
        <taxon>Pseudomonadota</taxon>
        <taxon>Gammaproteobacteria</taxon>
        <taxon>Thiotrichales</taxon>
        <taxon>Thiotrichaceae</taxon>
        <taxon>Beggiatoa</taxon>
    </lineage>
</organism>
<evidence type="ECO:0000313" key="2">
    <source>
        <dbReference type="EMBL" id="EIJ43241.1"/>
    </source>
</evidence>
<dbReference type="HOGENOM" id="CLU_2680252_0_0_6"/>
<reference evidence="2 3" key="1">
    <citation type="submission" date="2011-11" db="EMBL/GenBank/DDBJ databases">
        <title>Improved High-Quality Draft sequence of Beggiatoa alba B18lD.</title>
        <authorList>
            <consortium name="US DOE Joint Genome Institute"/>
            <person name="Lucas S."/>
            <person name="Han J."/>
            <person name="Lapidus A."/>
            <person name="Cheng J.-F."/>
            <person name="Goodwin L."/>
            <person name="Pitluck S."/>
            <person name="Peters L."/>
            <person name="Mikhailova N."/>
            <person name="Held B."/>
            <person name="Detter J.C."/>
            <person name="Han C."/>
            <person name="Tapia R."/>
            <person name="Land M."/>
            <person name="Hauser L."/>
            <person name="Kyrpides N."/>
            <person name="Ivanova N."/>
            <person name="Pagani I."/>
            <person name="Samuel K."/>
            <person name="Teske A."/>
            <person name="Mueller J."/>
            <person name="Woyke T."/>
        </authorList>
    </citation>
    <scope>NUCLEOTIDE SEQUENCE [LARGE SCALE GENOMIC DNA]</scope>
    <source>
        <strain evidence="2 3">B18LD</strain>
    </source>
</reference>
<keyword evidence="1" id="KW-1133">Transmembrane helix</keyword>
<proteinExistence type="predicted"/>
<dbReference type="OrthoDB" id="9914035at2"/>
<protein>
    <submittedName>
        <fullName evidence="2">Uncharacterized protein</fullName>
    </submittedName>
</protein>
<keyword evidence="3" id="KW-1185">Reference proteome</keyword>
<keyword evidence="1" id="KW-0812">Transmembrane</keyword>
<feature type="transmembrane region" description="Helical" evidence="1">
    <location>
        <begin position="7"/>
        <end position="29"/>
    </location>
</feature>
<evidence type="ECO:0000256" key="1">
    <source>
        <dbReference type="SAM" id="Phobius"/>
    </source>
</evidence>
<keyword evidence="1" id="KW-0472">Membrane</keyword>
<dbReference type="Proteomes" id="UP000005744">
    <property type="component" value="Unassembled WGS sequence"/>
</dbReference>
<dbReference type="STRING" id="395493.BegalDRAFT_2390"/>
<dbReference type="EMBL" id="JH600070">
    <property type="protein sequence ID" value="EIJ43241.1"/>
    <property type="molecule type" value="Genomic_DNA"/>
</dbReference>
<evidence type="ECO:0000313" key="3">
    <source>
        <dbReference type="Proteomes" id="UP000005744"/>
    </source>
</evidence>
<gene>
    <name evidence="2" type="ORF">BegalDRAFT_2390</name>
</gene>